<dbReference type="RefSeq" id="WP_074592519.1">
    <property type="nucleotide sequence ID" value="NZ_FNBS01000024.1"/>
</dbReference>
<dbReference type="AlphaFoldDB" id="A0A1G7P011"/>
<dbReference type="Proteomes" id="UP000183404">
    <property type="component" value="Unassembled WGS sequence"/>
</dbReference>
<dbReference type="EMBL" id="FNBS01000024">
    <property type="protein sequence ID" value="SDF79581.1"/>
    <property type="molecule type" value="Genomic_DNA"/>
</dbReference>
<evidence type="ECO:0000259" key="1">
    <source>
        <dbReference type="Pfam" id="PF26308"/>
    </source>
</evidence>
<reference evidence="2 3" key="1">
    <citation type="submission" date="2016-10" db="EMBL/GenBank/DDBJ databases">
        <authorList>
            <person name="de Groot N.N."/>
        </authorList>
    </citation>
    <scope>NUCLEOTIDE SEQUENCE [LARGE SCALE GENOMIC DNA]</scope>
    <source>
        <strain evidence="2 3">DSM 569</strain>
    </source>
</reference>
<organism evidence="2 3">
    <name type="scientific">Thermoanaerobacter thermohydrosulfuricus</name>
    <name type="common">Clostridium thermohydrosulfuricum</name>
    <dbReference type="NCBI Taxonomy" id="1516"/>
    <lineage>
        <taxon>Bacteria</taxon>
        <taxon>Bacillati</taxon>
        <taxon>Bacillota</taxon>
        <taxon>Clostridia</taxon>
        <taxon>Thermoanaerobacterales</taxon>
        <taxon>Thermoanaerobacteraceae</taxon>
        <taxon>Thermoanaerobacter</taxon>
    </lineage>
</organism>
<dbReference type="InterPro" id="IPR058684">
    <property type="entry name" value="YopA_M"/>
</dbReference>
<sequence length="448" mass="52492">MNDDLTKGIDEYLGKHLPSLKGKKFIIYNGDLEIKDKDKNTLYTLNNGSVYLSLLPKPKMHFKGNVVKGKLDLGLDSQELYLYLPDFNPAKILITNFKFSSNSGSSLSGIITKTIEKPEQEVDRLYFYILNFDDTLGRSIRDENRFYLGRIVLNYDIWKITIDKRPDHKSIFNWLKNTGLYEVTHAGMIERTDEQPFKPQDVDFLFNALFWLLSFAMGRYVGLDVLLGFRDGSCIWEKIQDCKVSNWKRGKITWFSRQHPEMLEKIFPLFVDKLKNPLWEEPLIMALEWYIESLEADLMEEAFIWVSTALELISWVRFTQEELIISKDKYDKLYESDKVRLLLHDFGIPFKIPFSISLGYEDGPHLFTEIRNSIVHPVKKEKVKALSFEDKWKAHELGLWYLELTILRLLGYDGDYVNRLKSIDNGLWEGSVEKVPWSREEGAMHAHR</sequence>
<feature type="domain" description="YopA central" evidence="1">
    <location>
        <begin position="118"/>
        <end position="249"/>
    </location>
</feature>
<proteinExistence type="predicted"/>
<protein>
    <recommendedName>
        <fullName evidence="1">YopA central domain-containing protein</fullName>
    </recommendedName>
</protein>
<evidence type="ECO:0000313" key="2">
    <source>
        <dbReference type="EMBL" id="SDF79581.1"/>
    </source>
</evidence>
<accession>A0A1G7P011</accession>
<dbReference type="Pfam" id="PF26308">
    <property type="entry name" value="YopA_M"/>
    <property type="match status" value="1"/>
</dbReference>
<evidence type="ECO:0000313" key="3">
    <source>
        <dbReference type="Proteomes" id="UP000183404"/>
    </source>
</evidence>
<gene>
    <name evidence="2" type="ORF">SAMN04244560_01248</name>
</gene>
<name>A0A1G7P011_THETY</name>